<feature type="compositionally biased region" description="Acidic residues" evidence="7">
    <location>
        <begin position="965"/>
        <end position="979"/>
    </location>
</feature>
<dbReference type="AlphaFoldDB" id="A0A0L0NMH3"/>
<dbReference type="GO" id="GO:0008270">
    <property type="term" value="F:zinc ion binding"/>
    <property type="evidence" value="ECO:0007669"/>
    <property type="project" value="UniProtKB-KW"/>
</dbReference>
<feature type="region of interest" description="Disordered" evidence="7">
    <location>
        <begin position="959"/>
        <end position="1029"/>
    </location>
</feature>
<keyword evidence="11" id="KW-1185">Reference proteome</keyword>
<dbReference type="CDD" id="cd22584">
    <property type="entry name" value="Rcat_RBR_unk"/>
    <property type="match status" value="1"/>
</dbReference>
<feature type="region of interest" description="Disordered" evidence="7">
    <location>
        <begin position="514"/>
        <end position="574"/>
    </location>
</feature>
<keyword evidence="4" id="KW-0863">Zinc-finger</keyword>
<evidence type="ECO:0000256" key="7">
    <source>
        <dbReference type="SAM" id="MobiDB-lite"/>
    </source>
</evidence>
<keyword evidence="3" id="KW-0677">Repeat</keyword>
<feature type="transmembrane region" description="Helical" evidence="8">
    <location>
        <begin position="840"/>
        <end position="861"/>
    </location>
</feature>
<dbReference type="PROSITE" id="PS51873">
    <property type="entry name" value="TRIAD"/>
    <property type="match status" value="1"/>
</dbReference>
<feature type="region of interest" description="Disordered" evidence="7">
    <location>
        <begin position="192"/>
        <end position="218"/>
    </location>
</feature>
<evidence type="ECO:0000256" key="4">
    <source>
        <dbReference type="ARBA" id="ARBA00022771"/>
    </source>
</evidence>
<organism evidence="10 11">
    <name type="scientific">Tolypocladium ophioglossoides (strain CBS 100239)</name>
    <name type="common">Snaketongue truffleclub</name>
    <name type="synonym">Elaphocordyceps ophioglossoides</name>
    <dbReference type="NCBI Taxonomy" id="1163406"/>
    <lineage>
        <taxon>Eukaryota</taxon>
        <taxon>Fungi</taxon>
        <taxon>Dikarya</taxon>
        <taxon>Ascomycota</taxon>
        <taxon>Pezizomycotina</taxon>
        <taxon>Sordariomycetes</taxon>
        <taxon>Hypocreomycetidae</taxon>
        <taxon>Hypocreales</taxon>
        <taxon>Ophiocordycipitaceae</taxon>
        <taxon>Tolypocladium</taxon>
    </lineage>
</organism>
<keyword evidence="1" id="KW-0808">Transferase</keyword>
<feature type="transmembrane region" description="Helical" evidence="8">
    <location>
        <begin position="929"/>
        <end position="948"/>
    </location>
</feature>
<feature type="transmembrane region" description="Helical" evidence="8">
    <location>
        <begin position="779"/>
        <end position="797"/>
    </location>
</feature>
<evidence type="ECO:0000256" key="2">
    <source>
        <dbReference type="ARBA" id="ARBA00022723"/>
    </source>
</evidence>
<feature type="compositionally biased region" description="Low complexity" evidence="7">
    <location>
        <begin position="622"/>
        <end position="643"/>
    </location>
</feature>
<evidence type="ECO:0000256" key="1">
    <source>
        <dbReference type="ARBA" id="ARBA00022679"/>
    </source>
</evidence>
<dbReference type="OrthoDB" id="431202at2759"/>
<dbReference type="PROSITE" id="PS00518">
    <property type="entry name" value="ZF_RING_1"/>
    <property type="match status" value="1"/>
</dbReference>
<evidence type="ECO:0000313" key="10">
    <source>
        <dbReference type="EMBL" id="KND95331.1"/>
    </source>
</evidence>
<dbReference type="Gene3D" id="1.20.120.1750">
    <property type="match status" value="1"/>
</dbReference>
<reference evidence="10 11" key="1">
    <citation type="journal article" date="2015" name="BMC Genomics">
        <title>The genome of the truffle-parasite Tolypocladium ophioglossoides and the evolution of antifungal peptaibiotics.</title>
        <authorList>
            <person name="Quandt C.A."/>
            <person name="Bushley K.E."/>
            <person name="Spatafora J.W."/>
        </authorList>
    </citation>
    <scope>NUCLEOTIDE SEQUENCE [LARGE SCALE GENOMIC DNA]</scope>
    <source>
        <strain evidence="10 11">CBS 100239</strain>
    </source>
</reference>
<keyword evidence="5" id="KW-0833">Ubl conjugation pathway</keyword>
<evidence type="ECO:0000256" key="5">
    <source>
        <dbReference type="ARBA" id="ARBA00022786"/>
    </source>
</evidence>
<keyword evidence="8" id="KW-1133">Transmembrane helix</keyword>
<sequence>MRVRASSANLSCPFHSFPPSLTLPPLRPPCSSILLVPRSSFHSISYIVSLRFLPHFASPTPAAKMSLDGVDKASLDLILELQLQDAQSLMKGKHREGKAPDAEVAAETYKSELESFASRLSDRAMSRSIARAVVLDSDALMAHADGEQQAIRDRQQALNLGGVPGGAQGGPAPDTAIEETINDETMDKLRALYGHDDSPSDDEEPPSKVAKRTEHATAGSSSRTRTCMACDANIAFVDAVRCPCSHEYCHDCIVRLFSASISDESLFPPRCCGQAIPLDASRKFLPADLVGRYQAKELEHGTPNRTYCHEPACSAFVPPQFIQGDVATCPRCQAKTCVTCKGQSHKHDCPQDEATQELLRVAAENGWRRCHSCHGMVELNTGCYHITCRCGAHFCYLCGVPWKQCACEQWDEARLLDRANNIVDRHIRGREANAAERARLLACERLNLVDHHECAHAVWDRIRGANRCEECYQAYPHFIYECRNCRILACAGLPAWPTGGGAVTAASRQWSGVGDVDAPAHETPSSAPPPSPSRRDTATPQHTTHSTTTPQLHSHSTTALSSPTSTPRGPLDALLHRSRLRPCLRGPFPRKYEYEYVPTRRGLFPQGRFASSTSNLRRPTAPRLRVFSLPSPSPSPSLLLSRPSRGDEPTPTGAADEALRISAPMQPIFGIRAAQDASPVTIGVDVPTVAAAAAAAIIETGMATIATALAATSSTPTPTSPPDGPTHGEPQGECQLLGPFALLVQAALGALALLSLVYKRWRERPQRPLKIWFFDVSKQVFGSVLVHIANIFMSMLTSGRFSIKLEPGPAQRLMPRGEDDPYIPNPCSFYLLNLAIDTTLGIPILIVLLRILTGLVAFTPLGKPNESIQSGNYGNPPNAWWWLKQSIIYFGGLFGMKLCVLIIFILMPWISKVGDWALGWTEGNERLQIAFVMMIFPLIMNGLQYYIIDSFIKKKETEHERLPAEDPDEADDSDSDVENEPVKPQARVRTSGDEYDPDIDGDAPTVIGSSSSRRIERTKVVPTELFPKE</sequence>
<name>A0A0L0NMH3_TOLOC</name>
<dbReference type="InterPro" id="IPR013083">
    <property type="entry name" value="Znf_RING/FYVE/PHD"/>
</dbReference>
<dbReference type="InterPro" id="IPR044066">
    <property type="entry name" value="TRIAD_supradom"/>
</dbReference>
<dbReference type="Gene3D" id="3.30.40.10">
    <property type="entry name" value="Zinc/RING finger domain, C3HC4 (zinc finger)"/>
    <property type="match status" value="1"/>
</dbReference>
<feature type="domain" description="RING-type" evidence="9">
    <location>
        <begin position="223"/>
        <end position="411"/>
    </location>
</feature>
<dbReference type="GO" id="GO:0016020">
    <property type="term" value="C:membrane"/>
    <property type="evidence" value="ECO:0007669"/>
    <property type="project" value="TreeGrafter"/>
</dbReference>
<comment type="caution">
    <text evidence="10">The sequence shown here is derived from an EMBL/GenBank/DDBJ whole genome shotgun (WGS) entry which is preliminary data.</text>
</comment>
<dbReference type="InterPro" id="IPR017907">
    <property type="entry name" value="Znf_RING_CS"/>
</dbReference>
<dbReference type="PANTHER" id="PTHR31735">
    <property type="entry name" value="VACUOLAR MEMBRANE PROTEIN YPL162C"/>
    <property type="match status" value="1"/>
</dbReference>
<feature type="region of interest" description="Disordered" evidence="7">
    <location>
        <begin position="712"/>
        <end position="732"/>
    </location>
</feature>
<dbReference type="InterPro" id="IPR002867">
    <property type="entry name" value="IBR_dom"/>
</dbReference>
<dbReference type="InterPro" id="IPR022127">
    <property type="entry name" value="STIMATE/YPL162C"/>
</dbReference>
<dbReference type="EMBL" id="LFRF01000001">
    <property type="protein sequence ID" value="KND95331.1"/>
    <property type="molecule type" value="Genomic_DNA"/>
</dbReference>
<dbReference type="Pfam" id="PF01485">
    <property type="entry name" value="IBR"/>
    <property type="match status" value="1"/>
</dbReference>
<feature type="compositionally biased region" description="Low complexity" evidence="7">
    <location>
        <begin position="538"/>
        <end position="567"/>
    </location>
</feature>
<keyword evidence="8" id="KW-0472">Membrane</keyword>
<dbReference type="STRING" id="1163406.A0A0L0NMH3"/>
<keyword evidence="6" id="KW-0862">Zinc</keyword>
<protein>
    <submittedName>
        <fullName evidence="10">Vacuolar membrane protein</fullName>
    </submittedName>
</protein>
<proteinExistence type="predicted"/>
<dbReference type="PANTHER" id="PTHR31735:SF1">
    <property type="entry name" value="VACUOLAR MEMBRANE PROTEIN YPL162C"/>
    <property type="match status" value="1"/>
</dbReference>
<evidence type="ECO:0000256" key="8">
    <source>
        <dbReference type="SAM" id="Phobius"/>
    </source>
</evidence>
<keyword evidence="2" id="KW-0479">Metal-binding</keyword>
<dbReference type="Pfam" id="PF12400">
    <property type="entry name" value="STIMATE"/>
    <property type="match status" value="1"/>
</dbReference>
<feature type="transmembrane region" description="Helical" evidence="8">
    <location>
        <begin position="736"/>
        <end position="758"/>
    </location>
</feature>
<feature type="transmembrane region" description="Helical" evidence="8">
    <location>
        <begin position="887"/>
        <end position="909"/>
    </location>
</feature>
<evidence type="ECO:0000256" key="3">
    <source>
        <dbReference type="ARBA" id="ARBA00022737"/>
    </source>
</evidence>
<feature type="region of interest" description="Disordered" evidence="7">
    <location>
        <begin position="604"/>
        <end position="659"/>
    </location>
</feature>
<accession>A0A0L0NMH3</accession>
<keyword evidence="8" id="KW-0812">Transmembrane</keyword>
<evidence type="ECO:0000256" key="6">
    <source>
        <dbReference type="ARBA" id="ARBA00022833"/>
    </source>
</evidence>
<dbReference type="SUPFAM" id="SSF57850">
    <property type="entry name" value="RING/U-box"/>
    <property type="match status" value="2"/>
</dbReference>
<gene>
    <name evidence="10" type="ORF">TOPH_00301</name>
</gene>
<evidence type="ECO:0000259" key="9">
    <source>
        <dbReference type="PROSITE" id="PS51873"/>
    </source>
</evidence>
<dbReference type="Proteomes" id="UP000036947">
    <property type="component" value="Unassembled WGS sequence"/>
</dbReference>
<dbReference type="GO" id="GO:0016740">
    <property type="term" value="F:transferase activity"/>
    <property type="evidence" value="ECO:0007669"/>
    <property type="project" value="UniProtKB-KW"/>
</dbReference>
<evidence type="ECO:0000313" key="11">
    <source>
        <dbReference type="Proteomes" id="UP000036947"/>
    </source>
</evidence>